<dbReference type="AlphaFoldDB" id="A0A816VYF4"/>
<keyword evidence="1" id="KW-0472">Membrane</keyword>
<keyword evidence="1" id="KW-1133">Transmembrane helix</keyword>
<accession>A0A816VYF4</accession>
<reference evidence="2" key="1">
    <citation type="submission" date="2021-02" db="EMBL/GenBank/DDBJ databases">
        <authorList>
            <person name="Nowell W R."/>
        </authorList>
    </citation>
    <scope>NUCLEOTIDE SEQUENCE</scope>
</reference>
<evidence type="ECO:0000313" key="4">
    <source>
        <dbReference type="Proteomes" id="UP000663824"/>
    </source>
</evidence>
<sequence length="132" mass="15459">MDRLQMNINARNISDALVATVSKYRQWNNRVSLAYRLSILTMIFWSLLVDRRLILFSIKKGICAPLIGFYADYDDYFEVIFTGICPPIVMSILAYLLIRSVRNLIQRHIVPKNIYGPSNLYIDHFSNQWILN</sequence>
<name>A0A816VYF4_9BILA</name>
<feature type="transmembrane region" description="Helical" evidence="1">
    <location>
        <begin position="33"/>
        <end position="49"/>
    </location>
</feature>
<evidence type="ECO:0000256" key="1">
    <source>
        <dbReference type="SAM" id="Phobius"/>
    </source>
</evidence>
<feature type="transmembrane region" description="Helical" evidence="1">
    <location>
        <begin position="79"/>
        <end position="98"/>
    </location>
</feature>
<comment type="caution">
    <text evidence="2">The sequence shown here is derived from an EMBL/GenBank/DDBJ whole genome shotgun (WGS) entry which is preliminary data.</text>
</comment>
<dbReference type="EMBL" id="CAJNRE010014210">
    <property type="protein sequence ID" value="CAF2125947.1"/>
    <property type="molecule type" value="Genomic_DNA"/>
</dbReference>
<proteinExistence type="predicted"/>
<dbReference type="EMBL" id="CAJOBH010000099">
    <property type="protein sequence ID" value="CAF3759822.1"/>
    <property type="molecule type" value="Genomic_DNA"/>
</dbReference>
<evidence type="ECO:0000313" key="3">
    <source>
        <dbReference type="EMBL" id="CAF3759822.1"/>
    </source>
</evidence>
<gene>
    <name evidence="3" type="ORF">BYL167_LOCUS798</name>
    <name evidence="2" type="ORF">MBJ925_LOCUS26759</name>
</gene>
<dbReference type="Proteomes" id="UP000681967">
    <property type="component" value="Unassembled WGS sequence"/>
</dbReference>
<keyword evidence="1" id="KW-0812">Transmembrane</keyword>
<dbReference type="Proteomes" id="UP000663824">
    <property type="component" value="Unassembled WGS sequence"/>
</dbReference>
<protein>
    <submittedName>
        <fullName evidence="2">Uncharacterized protein</fullName>
    </submittedName>
</protein>
<evidence type="ECO:0000313" key="2">
    <source>
        <dbReference type="EMBL" id="CAF2125947.1"/>
    </source>
</evidence>
<organism evidence="2 4">
    <name type="scientific">Rotaria magnacalcarata</name>
    <dbReference type="NCBI Taxonomy" id="392030"/>
    <lineage>
        <taxon>Eukaryota</taxon>
        <taxon>Metazoa</taxon>
        <taxon>Spiralia</taxon>
        <taxon>Gnathifera</taxon>
        <taxon>Rotifera</taxon>
        <taxon>Eurotatoria</taxon>
        <taxon>Bdelloidea</taxon>
        <taxon>Philodinida</taxon>
        <taxon>Philodinidae</taxon>
        <taxon>Rotaria</taxon>
    </lineage>
</organism>